<proteinExistence type="predicted"/>
<organism evidence="1 2">
    <name type="scientific">Lucilia cuprina</name>
    <name type="common">Green bottle fly</name>
    <name type="synonym">Australian sheep blowfly</name>
    <dbReference type="NCBI Taxonomy" id="7375"/>
    <lineage>
        <taxon>Eukaryota</taxon>
        <taxon>Metazoa</taxon>
        <taxon>Ecdysozoa</taxon>
        <taxon>Arthropoda</taxon>
        <taxon>Hexapoda</taxon>
        <taxon>Insecta</taxon>
        <taxon>Pterygota</taxon>
        <taxon>Neoptera</taxon>
        <taxon>Endopterygota</taxon>
        <taxon>Diptera</taxon>
        <taxon>Brachycera</taxon>
        <taxon>Muscomorpha</taxon>
        <taxon>Oestroidea</taxon>
        <taxon>Calliphoridae</taxon>
        <taxon>Luciliinae</taxon>
        <taxon>Lucilia</taxon>
    </lineage>
</organism>
<dbReference type="AlphaFoldDB" id="A0A0L0BZC0"/>
<dbReference type="Proteomes" id="UP000037069">
    <property type="component" value="Unassembled WGS sequence"/>
</dbReference>
<reference evidence="1 2" key="1">
    <citation type="journal article" date="2015" name="Nat. Commun.">
        <title>Lucilia cuprina genome unlocks parasitic fly biology to underpin future interventions.</title>
        <authorList>
            <person name="Anstead C.A."/>
            <person name="Korhonen P.K."/>
            <person name="Young N.D."/>
            <person name="Hall R.S."/>
            <person name="Jex A.R."/>
            <person name="Murali S.C."/>
            <person name="Hughes D.S."/>
            <person name="Lee S.F."/>
            <person name="Perry T."/>
            <person name="Stroehlein A.J."/>
            <person name="Ansell B.R."/>
            <person name="Breugelmans B."/>
            <person name="Hofmann A."/>
            <person name="Qu J."/>
            <person name="Dugan S."/>
            <person name="Lee S.L."/>
            <person name="Chao H."/>
            <person name="Dinh H."/>
            <person name="Han Y."/>
            <person name="Doddapaneni H.V."/>
            <person name="Worley K.C."/>
            <person name="Muzny D.M."/>
            <person name="Ioannidis P."/>
            <person name="Waterhouse R.M."/>
            <person name="Zdobnov E.M."/>
            <person name="James P.J."/>
            <person name="Bagnall N.H."/>
            <person name="Kotze A.C."/>
            <person name="Gibbs R.A."/>
            <person name="Richards S."/>
            <person name="Batterham P."/>
            <person name="Gasser R.B."/>
        </authorList>
    </citation>
    <scope>NUCLEOTIDE SEQUENCE [LARGE SCALE GENOMIC DNA]</scope>
    <source>
        <strain evidence="1 2">LS</strain>
        <tissue evidence="1">Full body</tissue>
    </source>
</reference>
<gene>
    <name evidence="1" type="ORF">FF38_07594</name>
</gene>
<name>A0A0L0BZC0_LUCCU</name>
<evidence type="ECO:0000313" key="1">
    <source>
        <dbReference type="EMBL" id="KNC25422.1"/>
    </source>
</evidence>
<keyword evidence="2" id="KW-1185">Reference proteome</keyword>
<dbReference type="EMBL" id="JRES01001119">
    <property type="protein sequence ID" value="KNC25422.1"/>
    <property type="molecule type" value="Genomic_DNA"/>
</dbReference>
<dbReference type="OrthoDB" id="8023081at2759"/>
<evidence type="ECO:0000313" key="2">
    <source>
        <dbReference type="Proteomes" id="UP000037069"/>
    </source>
</evidence>
<comment type="caution">
    <text evidence="1">The sequence shown here is derived from an EMBL/GenBank/DDBJ whole genome shotgun (WGS) entry which is preliminary data.</text>
</comment>
<sequence length="89" mass="10559">MSNQVIKPLTVLPLTTSYRRDYDPPYEQIPNSRFDEENIPDHLWNRKPLNDFAVERITSSEFKFMDDHLIDITPERRKKSTLPIGLSNR</sequence>
<protein>
    <submittedName>
        <fullName evidence="1">Uncharacterized protein</fullName>
    </submittedName>
</protein>
<accession>A0A0L0BZC0</accession>